<sequence>MNDEKRENPRILVTKFSIKGKKKDEKDRCWLKGYLVNRSMEIGEPEKFQSTKENNFEIV</sequence>
<dbReference type="CTD" id="13217748"/>
<evidence type="ECO:0000313" key="1">
    <source>
        <dbReference type="EMBL" id="CAZ65499.1"/>
    </source>
</evidence>
<name>C6KRN5_CAEEL</name>
<dbReference type="GeneID" id="13217748"/>
<keyword evidence="2" id="KW-1185">Reference proteome</keyword>
<dbReference type="KEGG" id="cel:CELE_F40D4.17"/>
<dbReference type="Proteomes" id="UP000001940">
    <property type="component" value="Chromosome V"/>
</dbReference>
<dbReference type="EMBL" id="BX284605">
    <property type="protein sequence ID" value="CAZ65499.1"/>
    <property type="molecule type" value="Genomic_DNA"/>
</dbReference>
<dbReference type="PaxDb" id="6239-F40D4.17"/>
<dbReference type="AGR" id="WB:WBGene00194682"/>
<gene>
    <name evidence="1" type="ORF">CELE_F40D4.17</name>
    <name evidence="1 3" type="ORF">F40D4.17</name>
</gene>
<evidence type="ECO:0000313" key="3">
    <source>
        <dbReference type="WormBase" id="F40D4.17"/>
    </source>
</evidence>
<dbReference type="Bgee" id="WBGene00194682">
    <property type="expression patterns" value="Expressed in adult organism and 3 other cell types or tissues"/>
</dbReference>
<dbReference type="InParanoid" id="C6KRN5"/>
<evidence type="ECO:0000313" key="2">
    <source>
        <dbReference type="Proteomes" id="UP000001940"/>
    </source>
</evidence>
<organism evidence="1 2">
    <name type="scientific">Caenorhabditis elegans</name>
    <dbReference type="NCBI Taxonomy" id="6239"/>
    <lineage>
        <taxon>Eukaryota</taxon>
        <taxon>Metazoa</taxon>
        <taxon>Ecdysozoa</taxon>
        <taxon>Nematoda</taxon>
        <taxon>Chromadorea</taxon>
        <taxon>Rhabditida</taxon>
        <taxon>Rhabditina</taxon>
        <taxon>Rhabditomorpha</taxon>
        <taxon>Rhabditoidea</taxon>
        <taxon>Rhabditidae</taxon>
        <taxon>Peloderinae</taxon>
        <taxon>Caenorhabditis</taxon>
    </lineage>
</organism>
<reference evidence="1 2" key="1">
    <citation type="journal article" date="1998" name="Science">
        <title>Genome sequence of the nematode C. elegans: a platform for investigating biology.</title>
        <authorList>
            <consortium name="The C. elegans sequencing consortium"/>
            <person name="Sulson J.E."/>
            <person name="Waterston R."/>
        </authorList>
    </citation>
    <scope>NUCLEOTIDE SEQUENCE [LARGE SCALE GENOMIC DNA]</scope>
    <source>
        <strain evidence="1 2">Bristol N2</strain>
    </source>
</reference>
<dbReference type="HOGENOM" id="CLU_2962993_0_0_1"/>
<dbReference type="WormBase" id="F40D4.17">
    <property type="protein sequence ID" value="CE43911"/>
    <property type="gene ID" value="WBGene00194682"/>
</dbReference>
<accession>C6KRN5</accession>
<dbReference type="RefSeq" id="NP_001256733.1">
    <property type="nucleotide sequence ID" value="NM_001269804.1"/>
</dbReference>
<dbReference type="AlphaFoldDB" id="C6KRN5"/>
<proteinExistence type="predicted"/>
<protein>
    <submittedName>
        <fullName evidence="1">Uncharacterized protein</fullName>
    </submittedName>
</protein>